<evidence type="ECO:0000256" key="1">
    <source>
        <dbReference type="ARBA" id="ARBA00010923"/>
    </source>
</evidence>
<sequence>MGIRETELGIFPDEWTIDTMENSLCSIIDYRGKTPGKSDKGIKTLSAKSVKDGYIDYDLAYHISEETYTNFMVRGIPKRGDILMTTEAPLGLVARLDKDGIAIAQRLLTLRGKSNYLENDYLMYYLKSPIGQHQLNIRASGTTVSGIKQSEFRKVLITIPPIKEQKAISSILVTIDEKIDTNNKINKKLEKMAQAIFKQWFVDFEFPNEDGEPYKSSGGEMIESELGMIPKGWEVSKLEEIIYFNPKEVLKKDNEYKFVEMAAIDNNTSNIKYWELRKLNSGSKFRNGDTLLARITPCLENGKTAYISILEEKEVAVGSTEFIVMRGKEKNKKVYIYCLAREENFRAHAIKSMSGSSGRQRVQLDLLKGYKIVQAPNAIYDKFDRIGESLFEEISSLNKEITRLAKLRDLLLPKLMSGEIRVPVEVSES</sequence>
<dbReference type="GO" id="GO:0004519">
    <property type="term" value="F:endonuclease activity"/>
    <property type="evidence" value="ECO:0007669"/>
    <property type="project" value="UniProtKB-KW"/>
</dbReference>
<reference evidence="5 6" key="1">
    <citation type="journal article" date="2021" name="Int. J. Syst. Evol. Microbiol.">
        <title>Clostridium zeae sp. nov., isolated from corn silage.</title>
        <authorList>
            <person name="Kobayashi H."/>
            <person name="Tanizawa Y."/>
            <person name="Yagura M."/>
            <person name="Sakamoto M."/>
            <person name="Ohkuma M."/>
            <person name="Tohno M."/>
        </authorList>
    </citation>
    <scope>NUCLEOTIDE SEQUENCE [LARGE SCALE GENOMIC DNA]</scope>
    <source>
        <strain evidence="5 6">CSC2</strain>
    </source>
</reference>
<comment type="caution">
    <text evidence="5">The sequence shown here is derived from an EMBL/GenBank/DDBJ whole genome shotgun (WGS) entry which is preliminary data.</text>
</comment>
<dbReference type="CDD" id="cd17246">
    <property type="entry name" value="RMtype1_S_SonII-TRD2-CR2_like"/>
    <property type="match status" value="1"/>
</dbReference>
<accession>A0ABQ1E5T5</accession>
<evidence type="ECO:0000256" key="3">
    <source>
        <dbReference type="ARBA" id="ARBA00023125"/>
    </source>
</evidence>
<dbReference type="Pfam" id="PF01420">
    <property type="entry name" value="Methylase_S"/>
    <property type="match status" value="2"/>
</dbReference>
<evidence type="ECO:0000256" key="2">
    <source>
        <dbReference type="ARBA" id="ARBA00022747"/>
    </source>
</evidence>
<dbReference type="RefSeq" id="WP_206868108.1">
    <property type="nucleotide sequence ID" value="NZ_BMBA01000001.1"/>
</dbReference>
<dbReference type="InterPro" id="IPR052021">
    <property type="entry name" value="Type-I_RS_S_subunit"/>
</dbReference>
<evidence type="ECO:0000313" key="5">
    <source>
        <dbReference type="EMBL" id="GFZ30109.1"/>
    </source>
</evidence>
<dbReference type="Proteomes" id="UP000663802">
    <property type="component" value="Unassembled WGS sequence"/>
</dbReference>
<dbReference type="SUPFAM" id="SSF116734">
    <property type="entry name" value="DNA methylase specificity domain"/>
    <property type="match status" value="2"/>
</dbReference>
<proteinExistence type="inferred from homology"/>
<keyword evidence="5" id="KW-0378">Hydrolase</keyword>
<dbReference type="InterPro" id="IPR000055">
    <property type="entry name" value="Restrct_endonuc_typeI_TRD"/>
</dbReference>
<protein>
    <submittedName>
        <fullName evidence="5">Restriction endonuclease</fullName>
    </submittedName>
</protein>
<feature type="domain" description="Type I restriction modification DNA specificity" evidence="4">
    <location>
        <begin position="230"/>
        <end position="372"/>
    </location>
</feature>
<feature type="domain" description="Type I restriction modification DNA specificity" evidence="4">
    <location>
        <begin position="70"/>
        <end position="191"/>
    </location>
</feature>
<dbReference type="Gene3D" id="3.90.220.20">
    <property type="entry name" value="DNA methylase specificity domains"/>
    <property type="match status" value="2"/>
</dbReference>
<dbReference type="PANTHER" id="PTHR30408">
    <property type="entry name" value="TYPE-1 RESTRICTION ENZYME ECOKI SPECIFICITY PROTEIN"/>
    <property type="match status" value="1"/>
</dbReference>
<keyword evidence="5" id="KW-0540">Nuclease</keyword>
<evidence type="ECO:0000259" key="4">
    <source>
        <dbReference type="Pfam" id="PF01420"/>
    </source>
</evidence>
<dbReference type="CDD" id="cd17260">
    <property type="entry name" value="RMtype1_S_EcoEI-TRD1-CR1_like"/>
    <property type="match status" value="1"/>
</dbReference>
<gene>
    <name evidence="5" type="ORF">CSC2_06350</name>
</gene>
<keyword evidence="5" id="KW-0255">Endonuclease</keyword>
<evidence type="ECO:0000313" key="6">
    <source>
        <dbReference type="Proteomes" id="UP000663802"/>
    </source>
</evidence>
<dbReference type="EMBL" id="BMBA01000001">
    <property type="protein sequence ID" value="GFZ30109.1"/>
    <property type="molecule type" value="Genomic_DNA"/>
</dbReference>
<keyword evidence="2" id="KW-0680">Restriction system</keyword>
<dbReference type="InterPro" id="IPR044946">
    <property type="entry name" value="Restrct_endonuc_typeI_TRD_sf"/>
</dbReference>
<name>A0ABQ1E5T5_9CLOT</name>
<keyword evidence="3" id="KW-0238">DNA-binding</keyword>
<comment type="similarity">
    <text evidence="1">Belongs to the type-I restriction system S methylase family.</text>
</comment>
<keyword evidence="6" id="KW-1185">Reference proteome</keyword>
<organism evidence="5 6">
    <name type="scientific">Clostridium zeae</name>
    <dbReference type="NCBI Taxonomy" id="2759022"/>
    <lineage>
        <taxon>Bacteria</taxon>
        <taxon>Bacillati</taxon>
        <taxon>Bacillota</taxon>
        <taxon>Clostridia</taxon>
        <taxon>Eubacteriales</taxon>
        <taxon>Clostridiaceae</taxon>
        <taxon>Clostridium</taxon>
    </lineage>
</organism>
<dbReference type="PANTHER" id="PTHR30408:SF13">
    <property type="entry name" value="TYPE I RESTRICTION ENZYME HINDI SPECIFICITY SUBUNIT"/>
    <property type="match status" value="1"/>
</dbReference>